<evidence type="ECO:0000313" key="1">
    <source>
        <dbReference type="EMBL" id="WFN36461.1"/>
    </source>
</evidence>
<gene>
    <name evidence="1" type="primary">csb2</name>
    <name evidence="1" type="ORF">L1994_09985</name>
</gene>
<dbReference type="GeneID" id="79950729"/>
<name>A0AAF0JMI2_9EURY</name>
<proteinExistence type="predicted"/>
<keyword evidence="2" id="KW-1185">Reference proteome</keyword>
<dbReference type="AlphaFoldDB" id="A0AAF0JMI2"/>
<dbReference type="NCBIfam" id="TIGR02165">
    <property type="entry name" value="cas5_6_GSU0054"/>
    <property type="match status" value="1"/>
</dbReference>
<dbReference type="EMBL" id="CP091092">
    <property type="protein sequence ID" value="WFN36461.1"/>
    <property type="molecule type" value="Genomic_DNA"/>
</dbReference>
<accession>A0AAF0JMI2</accession>
<protein>
    <submittedName>
        <fullName evidence="1">Type I-U CRISPR-associated protein Csb2</fullName>
    </submittedName>
</protein>
<dbReference type="KEGG" id="manq:L1994_09985"/>
<dbReference type="RefSeq" id="WP_278099298.1">
    <property type="nucleotide sequence ID" value="NZ_CP091092.1"/>
</dbReference>
<dbReference type="Proteomes" id="UP001218895">
    <property type="component" value="Chromosome"/>
</dbReference>
<reference evidence="1" key="1">
    <citation type="submission" date="2022-01" db="EMBL/GenBank/DDBJ databases">
        <title>Complete genome of Methanomicrobium antiquum DSM 21220.</title>
        <authorList>
            <person name="Chen S.-C."/>
            <person name="You Y.-T."/>
            <person name="Zhou Y.-Z."/>
            <person name="Lai M.-C."/>
        </authorList>
    </citation>
    <scope>NUCLEOTIDE SEQUENCE</scope>
    <source>
        <strain evidence="1">DSM 21220</strain>
    </source>
</reference>
<organism evidence="1 2">
    <name type="scientific">Methanomicrobium antiquum</name>
    <dbReference type="NCBI Taxonomy" id="487686"/>
    <lineage>
        <taxon>Archaea</taxon>
        <taxon>Methanobacteriati</taxon>
        <taxon>Methanobacteriota</taxon>
        <taxon>Stenosarchaea group</taxon>
        <taxon>Methanomicrobia</taxon>
        <taxon>Methanomicrobiales</taxon>
        <taxon>Methanomicrobiaceae</taxon>
        <taxon>Methanomicrobium</taxon>
    </lineage>
</organism>
<sequence length="493" mass="56970">MLAIEVKFLTGRFHATPWGRNVNEGVLEWPPSPYRLIRALYDVWKRKFPYWPEGRVESILCELAREPPLFELPEANASHTRSYLSQNKEDITKKQMVFDAFVVMQEDSAVKMMWPNSHLSDDKLKDLDCLLSHLNYFGRSESWVEARIIPETNGTKWNCAPDYCENPVKNLEPVKVACPVTLDDYMENPYIAKAVIKKDKDREYSWMDSFTVTTSDMLDSGLNVPPGLKFITYLRRNDCFKISKPATSNYARTGYTAVIYALDSKVHPSVKETIELSERVHRKIMGVYKRVVNDPDKKSTIFSGRDGDGRPLRNHQHTYICPIDKDNDGWLDHLVIISKTPFNPEEQITLDRLNKTWQPDGKPDIFFVPLKWGDYKDILDENSGTRFRSSTPFVPPRHYRKGRGDFMEWIAGEVKKEAEYHGLPVPVEVKPVENLSLKNGRSLRWLEFRRSRKGESRKMGYGFEIVFPEPVSQPIALGYGAHFGLGQFVSVKY</sequence>
<evidence type="ECO:0000313" key="2">
    <source>
        <dbReference type="Proteomes" id="UP001218895"/>
    </source>
</evidence>
<dbReference type="InterPro" id="IPR019089">
    <property type="entry name" value="Cas_GSU0054"/>
</dbReference>